<gene>
    <name evidence="9" type="ORF">GMARGA_LOCUS28117</name>
</gene>
<comment type="similarity">
    <text evidence="7">Belongs to the chloroperoxidase family.</text>
</comment>
<dbReference type="Gene3D" id="1.10.489.10">
    <property type="entry name" value="Chloroperoxidase-like"/>
    <property type="match status" value="1"/>
</dbReference>
<evidence type="ECO:0000256" key="6">
    <source>
        <dbReference type="ARBA" id="ARBA00023004"/>
    </source>
</evidence>
<dbReference type="InterPro" id="IPR036851">
    <property type="entry name" value="Chloroperoxidase-like_sf"/>
</dbReference>
<keyword evidence="2" id="KW-0575">Peroxidase</keyword>
<proteinExistence type="inferred from homology"/>
<evidence type="ECO:0000313" key="10">
    <source>
        <dbReference type="Proteomes" id="UP000789901"/>
    </source>
</evidence>
<feature type="non-terminal residue" evidence="9">
    <location>
        <position position="1"/>
    </location>
</feature>
<keyword evidence="3" id="KW-0349">Heme</keyword>
<evidence type="ECO:0000256" key="2">
    <source>
        <dbReference type="ARBA" id="ARBA00022559"/>
    </source>
</evidence>
<keyword evidence="4" id="KW-0479">Metal-binding</keyword>
<comment type="caution">
    <text evidence="9">The sequence shown here is derived from an EMBL/GenBank/DDBJ whole genome shotgun (WGS) entry which is preliminary data.</text>
</comment>
<dbReference type="PANTHER" id="PTHR33577:SF18">
    <property type="entry name" value="HEME HALOPEROXIDASE FAMILY PROFILE DOMAIN-CONTAINING PROTEIN"/>
    <property type="match status" value="1"/>
</dbReference>
<reference evidence="9 10" key="1">
    <citation type="submission" date="2021-06" db="EMBL/GenBank/DDBJ databases">
        <authorList>
            <person name="Kallberg Y."/>
            <person name="Tangrot J."/>
            <person name="Rosling A."/>
        </authorList>
    </citation>
    <scope>NUCLEOTIDE SEQUENCE [LARGE SCALE GENOMIC DNA]</scope>
    <source>
        <strain evidence="9 10">120-4 pot B 10/14</strain>
    </source>
</reference>
<comment type="cofactor">
    <cofactor evidence="1">
        <name>heme b</name>
        <dbReference type="ChEBI" id="CHEBI:60344"/>
    </cofactor>
</comment>
<evidence type="ECO:0000313" key="9">
    <source>
        <dbReference type="EMBL" id="CAG8822533.1"/>
    </source>
</evidence>
<evidence type="ECO:0000259" key="8">
    <source>
        <dbReference type="PROSITE" id="PS51405"/>
    </source>
</evidence>
<keyword evidence="6" id="KW-0408">Iron</keyword>
<dbReference type="InterPro" id="IPR000028">
    <property type="entry name" value="Chloroperoxidase"/>
</dbReference>
<keyword evidence="10" id="KW-1185">Reference proteome</keyword>
<evidence type="ECO:0000256" key="7">
    <source>
        <dbReference type="ARBA" id="ARBA00025795"/>
    </source>
</evidence>
<dbReference type="EMBL" id="CAJVQB010035432">
    <property type="protein sequence ID" value="CAG8822533.1"/>
    <property type="molecule type" value="Genomic_DNA"/>
</dbReference>
<dbReference type="SUPFAM" id="SSF47571">
    <property type="entry name" value="Cloroperoxidase"/>
    <property type="match status" value="1"/>
</dbReference>
<sequence length="230" mass="25917">APKEGDVRSPCPALNAMANHGYLPRDGKNITPRQLFESLQEVFNETTFLATFQVVNCFTMYGKWFAGKMYDMRVCNLLLYTGDEDLQTHGKLEHDASLCHVDTALGENWVVKKDLVDQLIANAIDGKIQPESLKNTFRARYSDSKEKNPGFTFGSFQVQLASGEYSLFLNIIGANTNKEVDAKVAEIFFHEERLADEWTRPNSPVSFPTIVGTNFEFSKIMNAEIKELTS</sequence>
<keyword evidence="5" id="KW-0560">Oxidoreductase</keyword>
<evidence type="ECO:0000256" key="3">
    <source>
        <dbReference type="ARBA" id="ARBA00022617"/>
    </source>
</evidence>
<protein>
    <submittedName>
        <fullName evidence="9">32533_t:CDS:1</fullName>
    </submittedName>
</protein>
<accession>A0ABN7W8Z6</accession>
<organism evidence="9 10">
    <name type="scientific">Gigaspora margarita</name>
    <dbReference type="NCBI Taxonomy" id="4874"/>
    <lineage>
        <taxon>Eukaryota</taxon>
        <taxon>Fungi</taxon>
        <taxon>Fungi incertae sedis</taxon>
        <taxon>Mucoromycota</taxon>
        <taxon>Glomeromycotina</taxon>
        <taxon>Glomeromycetes</taxon>
        <taxon>Diversisporales</taxon>
        <taxon>Gigasporaceae</taxon>
        <taxon>Gigaspora</taxon>
    </lineage>
</organism>
<evidence type="ECO:0000256" key="1">
    <source>
        <dbReference type="ARBA" id="ARBA00001970"/>
    </source>
</evidence>
<dbReference type="PANTHER" id="PTHR33577">
    <property type="entry name" value="STERIGMATOCYSTIN BIOSYNTHESIS PEROXIDASE STCC-RELATED"/>
    <property type="match status" value="1"/>
</dbReference>
<dbReference type="Pfam" id="PF01328">
    <property type="entry name" value="Peroxidase_2"/>
    <property type="match status" value="1"/>
</dbReference>
<dbReference type="PROSITE" id="PS51405">
    <property type="entry name" value="HEME_HALOPEROXIDASE"/>
    <property type="match status" value="1"/>
</dbReference>
<name>A0ABN7W8Z6_GIGMA</name>
<dbReference type="Proteomes" id="UP000789901">
    <property type="component" value="Unassembled WGS sequence"/>
</dbReference>
<evidence type="ECO:0000256" key="5">
    <source>
        <dbReference type="ARBA" id="ARBA00023002"/>
    </source>
</evidence>
<evidence type="ECO:0000256" key="4">
    <source>
        <dbReference type="ARBA" id="ARBA00022723"/>
    </source>
</evidence>
<feature type="domain" description="Heme haloperoxidase family profile" evidence="8">
    <location>
        <begin position="1"/>
        <end position="212"/>
    </location>
</feature>